<dbReference type="PaxDb" id="67767-A0A0J7K085"/>
<organism evidence="1 2">
    <name type="scientific">Lasius niger</name>
    <name type="common">Black garden ant</name>
    <dbReference type="NCBI Taxonomy" id="67767"/>
    <lineage>
        <taxon>Eukaryota</taxon>
        <taxon>Metazoa</taxon>
        <taxon>Ecdysozoa</taxon>
        <taxon>Arthropoda</taxon>
        <taxon>Hexapoda</taxon>
        <taxon>Insecta</taxon>
        <taxon>Pterygota</taxon>
        <taxon>Neoptera</taxon>
        <taxon>Endopterygota</taxon>
        <taxon>Hymenoptera</taxon>
        <taxon>Apocrita</taxon>
        <taxon>Aculeata</taxon>
        <taxon>Formicoidea</taxon>
        <taxon>Formicidae</taxon>
        <taxon>Formicinae</taxon>
        <taxon>Lasius</taxon>
        <taxon>Lasius</taxon>
    </lineage>
</organism>
<dbReference type="EMBL" id="LBMM01018205">
    <property type="protein sequence ID" value="KMQ83853.1"/>
    <property type="molecule type" value="Genomic_DNA"/>
</dbReference>
<accession>A0A0J7K085</accession>
<dbReference type="OrthoDB" id="10065579at2759"/>
<dbReference type="GO" id="GO:0003676">
    <property type="term" value="F:nucleic acid binding"/>
    <property type="evidence" value="ECO:0007669"/>
    <property type="project" value="InterPro"/>
</dbReference>
<dbReference type="Gene3D" id="3.30.420.10">
    <property type="entry name" value="Ribonuclease H-like superfamily/Ribonuclease H"/>
    <property type="match status" value="1"/>
</dbReference>
<protein>
    <submittedName>
        <fullName evidence="1">Histone-lysine n-methyltransferase</fullName>
    </submittedName>
</protein>
<keyword evidence="2" id="KW-1185">Reference proteome</keyword>
<proteinExistence type="predicted"/>
<gene>
    <name evidence="1" type="ORF">RF55_18949</name>
</gene>
<reference evidence="1 2" key="1">
    <citation type="submission" date="2015-04" db="EMBL/GenBank/DDBJ databases">
        <title>Lasius niger genome sequencing.</title>
        <authorList>
            <person name="Konorov E.A."/>
            <person name="Nikitin M.A."/>
            <person name="Kirill M.V."/>
            <person name="Chang P."/>
        </authorList>
    </citation>
    <scope>NUCLEOTIDE SEQUENCE [LARGE SCALE GENOMIC DNA]</scope>
    <source>
        <tissue evidence="1">Whole</tissue>
    </source>
</reference>
<dbReference type="Proteomes" id="UP000036403">
    <property type="component" value="Unassembled WGS sequence"/>
</dbReference>
<dbReference type="STRING" id="67767.A0A0J7K085"/>
<dbReference type="InterPro" id="IPR036397">
    <property type="entry name" value="RNaseH_sf"/>
</dbReference>
<evidence type="ECO:0000313" key="2">
    <source>
        <dbReference type="Proteomes" id="UP000036403"/>
    </source>
</evidence>
<sequence length="105" mass="12004">MEVVQSIEASLVAGLKKLELQEVEKWSCMIDCVVLSQPYSPDLTLSDFYLFGPLKDALRGTRFEDDKRVIQAVRTYDCMNRTRAGTVKASMHLYRAGIRLYKLIV</sequence>
<keyword evidence="1" id="KW-0489">Methyltransferase</keyword>
<evidence type="ECO:0000313" key="1">
    <source>
        <dbReference type="EMBL" id="KMQ83853.1"/>
    </source>
</evidence>
<keyword evidence="1" id="KW-0808">Transferase</keyword>
<comment type="caution">
    <text evidence="1">The sequence shown here is derived from an EMBL/GenBank/DDBJ whole genome shotgun (WGS) entry which is preliminary data.</text>
</comment>
<dbReference type="GO" id="GO:0008168">
    <property type="term" value="F:methyltransferase activity"/>
    <property type="evidence" value="ECO:0007669"/>
    <property type="project" value="UniProtKB-KW"/>
</dbReference>
<dbReference type="AlphaFoldDB" id="A0A0J7K085"/>
<dbReference type="GO" id="GO:0032259">
    <property type="term" value="P:methylation"/>
    <property type="evidence" value="ECO:0007669"/>
    <property type="project" value="UniProtKB-KW"/>
</dbReference>
<name>A0A0J7K085_LASNI</name>